<accession>A0A7J6MWT5</accession>
<sequence length="156" mass="16905">MAMVKTGSSTANALKDHLVSFLEQNGLSICDLRGQGYDGCSTMSGCTSGVAVQMSALQPRAKYVHCSGHRLNLTLQDGIRNISNKESRSAFEDVLATCSAFSSFVRDSPKRLASLEIFCNKDGSRGRRLRPVCPTRWVLRVGALQALTSNYSNGEP</sequence>
<dbReference type="InterPro" id="IPR012337">
    <property type="entry name" value="RNaseH-like_sf"/>
</dbReference>
<dbReference type="EMBL" id="JAAPAO010000044">
    <property type="protein sequence ID" value="KAF4675680.1"/>
    <property type="molecule type" value="Genomic_DNA"/>
</dbReference>
<dbReference type="PANTHER" id="PTHR45749:SF21">
    <property type="entry name" value="DUF4371 DOMAIN-CONTAINING PROTEIN"/>
    <property type="match status" value="1"/>
</dbReference>
<gene>
    <name evidence="1" type="ORF">FOL47_007452</name>
</gene>
<dbReference type="Proteomes" id="UP000591131">
    <property type="component" value="Unassembled WGS sequence"/>
</dbReference>
<name>A0A7J6MWT5_PERCH</name>
<organism evidence="1 2">
    <name type="scientific">Perkinsus chesapeaki</name>
    <name type="common">Clam parasite</name>
    <name type="synonym">Perkinsus andrewsi</name>
    <dbReference type="NCBI Taxonomy" id="330153"/>
    <lineage>
        <taxon>Eukaryota</taxon>
        <taxon>Sar</taxon>
        <taxon>Alveolata</taxon>
        <taxon>Perkinsozoa</taxon>
        <taxon>Perkinsea</taxon>
        <taxon>Perkinsida</taxon>
        <taxon>Perkinsidae</taxon>
        <taxon>Perkinsus</taxon>
    </lineage>
</organism>
<keyword evidence="2" id="KW-1185">Reference proteome</keyword>
<comment type="caution">
    <text evidence="1">The sequence shown here is derived from an EMBL/GenBank/DDBJ whole genome shotgun (WGS) entry which is preliminary data.</text>
</comment>
<evidence type="ECO:0000313" key="2">
    <source>
        <dbReference type="Proteomes" id="UP000591131"/>
    </source>
</evidence>
<reference evidence="1 2" key="1">
    <citation type="submission" date="2020-04" db="EMBL/GenBank/DDBJ databases">
        <title>Perkinsus chesapeaki whole genome sequence.</title>
        <authorList>
            <person name="Bogema D.R."/>
        </authorList>
    </citation>
    <scope>NUCLEOTIDE SEQUENCE [LARGE SCALE GENOMIC DNA]</scope>
    <source>
        <strain evidence="1">ATCC PRA-425</strain>
    </source>
</reference>
<dbReference type="SUPFAM" id="SSF53098">
    <property type="entry name" value="Ribonuclease H-like"/>
    <property type="match status" value="1"/>
</dbReference>
<proteinExistence type="predicted"/>
<evidence type="ECO:0008006" key="3">
    <source>
        <dbReference type="Google" id="ProtNLM"/>
    </source>
</evidence>
<dbReference type="AlphaFoldDB" id="A0A7J6MWT5"/>
<dbReference type="PANTHER" id="PTHR45749">
    <property type="match status" value="1"/>
</dbReference>
<evidence type="ECO:0000313" key="1">
    <source>
        <dbReference type="EMBL" id="KAF4675680.1"/>
    </source>
</evidence>
<protein>
    <recommendedName>
        <fullName evidence="3">Zinc finger MYM-type protein 1</fullName>
    </recommendedName>
</protein>
<dbReference type="OrthoDB" id="6122801at2759"/>